<dbReference type="EC" id="2.1.1.201" evidence="4"/>
<feature type="binding site" evidence="4">
    <location>
        <position position="261"/>
    </location>
    <ligand>
        <name>S-adenosyl-L-methionine</name>
        <dbReference type="ChEBI" id="CHEBI:59789"/>
    </ligand>
</feature>
<feature type="region of interest" description="Disordered" evidence="5">
    <location>
        <begin position="130"/>
        <end position="151"/>
    </location>
</feature>
<evidence type="ECO:0000256" key="4">
    <source>
        <dbReference type="HAMAP-Rule" id="MF_03191"/>
    </source>
</evidence>
<evidence type="ECO:0000313" key="7">
    <source>
        <dbReference type="Proteomes" id="UP000266841"/>
    </source>
</evidence>
<keyword evidence="4" id="KW-0496">Mitochondrion</keyword>
<dbReference type="PROSITE" id="PS51608">
    <property type="entry name" value="SAM_MT_UBIE"/>
    <property type="match status" value="1"/>
</dbReference>
<comment type="caution">
    <text evidence="6">The sequence shown here is derived from an EMBL/GenBank/DDBJ whole genome shotgun (WGS) entry which is preliminary data.</text>
</comment>
<dbReference type="Gene3D" id="3.40.50.150">
    <property type="entry name" value="Vaccinia Virus protein VP39"/>
    <property type="match status" value="1"/>
</dbReference>
<dbReference type="HAMAP" id="MF_01813">
    <property type="entry name" value="MenG_UbiE_methyltr"/>
    <property type="match status" value="1"/>
</dbReference>
<feature type="compositionally biased region" description="Polar residues" evidence="5">
    <location>
        <begin position="138"/>
        <end position="148"/>
    </location>
</feature>
<organism evidence="6 7">
    <name type="scientific">Thalassiosira oceanica</name>
    <name type="common">Marine diatom</name>
    <dbReference type="NCBI Taxonomy" id="159749"/>
    <lineage>
        <taxon>Eukaryota</taxon>
        <taxon>Sar</taxon>
        <taxon>Stramenopiles</taxon>
        <taxon>Ochrophyta</taxon>
        <taxon>Bacillariophyta</taxon>
        <taxon>Coscinodiscophyceae</taxon>
        <taxon>Thalassiosirophycidae</taxon>
        <taxon>Thalassiosirales</taxon>
        <taxon>Thalassiosiraceae</taxon>
        <taxon>Thalassiosira</taxon>
    </lineage>
</organism>
<comment type="pathway">
    <text evidence="4">Cofactor biosynthesis; ubiquinone biosynthesis.</text>
</comment>
<dbReference type="PANTHER" id="PTHR43591:SF24">
    <property type="entry name" value="2-METHOXY-6-POLYPRENYL-1,4-BENZOQUINOL METHYLASE, MITOCHONDRIAL"/>
    <property type="match status" value="1"/>
</dbReference>
<dbReference type="CDD" id="cd02440">
    <property type="entry name" value="AdoMet_MTases"/>
    <property type="match status" value="1"/>
</dbReference>
<dbReference type="NCBIfam" id="TIGR01934">
    <property type="entry name" value="MenG_MenH_UbiE"/>
    <property type="match status" value="1"/>
</dbReference>
<keyword evidence="1 4" id="KW-0489">Methyltransferase</keyword>
<comment type="caution">
    <text evidence="4">Lacks conserved residue(s) required for the propagation of feature annotation.</text>
</comment>
<protein>
    <recommendedName>
        <fullName evidence="4">2-methoxy-6-polyprenyl-1,4-benzoquinol methylase, mitochondrial</fullName>
        <ecNumber evidence="4">2.1.1.201</ecNumber>
    </recommendedName>
    <alternativeName>
        <fullName evidence="4">Ubiquinone biosynthesis methyltransferase COQ5</fullName>
    </alternativeName>
</protein>
<keyword evidence="4" id="KW-0472">Membrane</keyword>
<comment type="catalytic activity">
    <reaction evidence="4">
        <text>a 2-methoxy-6-(all-trans-polyprenyl)benzene-1,4-diol + S-adenosyl-L-methionine = a 5-methoxy-2-methyl-3-(all-trans-polyprenyl)benzene-1,4-diol + S-adenosyl-L-homocysteine + H(+)</text>
        <dbReference type="Rhea" id="RHEA:28286"/>
        <dbReference type="Rhea" id="RHEA-COMP:10858"/>
        <dbReference type="Rhea" id="RHEA-COMP:10859"/>
        <dbReference type="ChEBI" id="CHEBI:15378"/>
        <dbReference type="ChEBI" id="CHEBI:57856"/>
        <dbReference type="ChEBI" id="CHEBI:59789"/>
        <dbReference type="ChEBI" id="CHEBI:84166"/>
        <dbReference type="ChEBI" id="CHEBI:84167"/>
        <dbReference type="EC" id="2.1.1.201"/>
    </reaction>
</comment>
<comment type="subunit">
    <text evidence="4">Component of a multi-subunit COQ enzyme complex.</text>
</comment>
<dbReference type="UniPathway" id="UPA00232"/>
<dbReference type="Pfam" id="PF01209">
    <property type="entry name" value="Ubie_methyltran"/>
    <property type="match status" value="1"/>
</dbReference>
<evidence type="ECO:0000256" key="1">
    <source>
        <dbReference type="ARBA" id="ARBA00022603"/>
    </source>
</evidence>
<proteinExistence type="inferred from homology"/>
<dbReference type="InterPro" id="IPR004033">
    <property type="entry name" value="UbiE/COQ5_MeTrFase"/>
</dbReference>
<dbReference type="eggNOG" id="KOG1540">
    <property type="taxonomic scope" value="Eukaryota"/>
</dbReference>
<evidence type="ECO:0000313" key="6">
    <source>
        <dbReference type="EMBL" id="EJK44345.1"/>
    </source>
</evidence>
<feature type="binding site" evidence="4">
    <location>
        <position position="292"/>
    </location>
    <ligand>
        <name>S-adenosyl-L-methionine</name>
        <dbReference type="ChEBI" id="CHEBI:59789"/>
    </ligand>
</feature>
<dbReference type="AlphaFoldDB" id="K0QZ61"/>
<reference evidence="6 7" key="1">
    <citation type="journal article" date="2012" name="Genome Biol.">
        <title>Genome and low-iron response of an oceanic diatom adapted to chronic iron limitation.</title>
        <authorList>
            <person name="Lommer M."/>
            <person name="Specht M."/>
            <person name="Roy A.S."/>
            <person name="Kraemer L."/>
            <person name="Andreson R."/>
            <person name="Gutowska M.A."/>
            <person name="Wolf J."/>
            <person name="Bergner S.V."/>
            <person name="Schilhabel M.B."/>
            <person name="Klostermeier U.C."/>
            <person name="Beiko R.G."/>
            <person name="Rosenstiel P."/>
            <person name="Hippler M."/>
            <person name="Laroche J."/>
        </authorList>
    </citation>
    <scope>NUCLEOTIDE SEQUENCE [LARGE SCALE GENOMIC DNA]</scope>
    <source>
        <strain evidence="6 7">CCMP1005</strain>
    </source>
</reference>
<name>K0QZ61_THAOC</name>
<sequence length="456" mass="49881">MCRCRSRWARREQLATLTYSCFSTRPITRPCLPFASQRARRAAQTASQHRQQPRLRQHRLVGRGASLVYGEEAVEAGRAERDRQFRGKKAVPSHFDGRRPGCIDGPKARETESMSANSVARCGRALARSLTGRRRHLSTTAADPSPSGSAVGPLGGPAAYVSGPDTHFGFESVSVEEKEGRVKQVFQNVADNYDAMNDFMSAGLHRLWKDELLDMTGVGPMAKAVRRRASTSYASDVAASTDDGAGDEAPILSILDVAGGTGDVAFRFVDAAGCQERAKSSRRDEVSVTVCDINPEMLRVGESRARARYGPGVMDDSRALNFVEGNAQSLPFEDGSFDLYTIAFGLRNVTDVDMALRDALRVLKPGGRFMCLEFSHVTNAPLAQIYDAYSFNVIPKLGEVVANDRESYQYLVESIRKFCTQDELASRIESAGFEGVKYTNMTGGIVAVHEGWVPIT</sequence>
<gene>
    <name evidence="6" type="ORF">THAOC_37125</name>
</gene>
<feature type="binding site" evidence="4">
    <location>
        <begin position="326"/>
        <end position="327"/>
    </location>
    <ligand>
        <name>S-adenosyl-L-methionine</name>
        <dbReference type="ChEBI" id="CHEBI:59789"/>
    </ligand>
</feature>
<dbReference type="PROSITE" id="PS01183">
    <property type="entry name" value="UBIE_1"/>
    <property type="match status" value="1"/>
</dbReference>
<dbReference type="PANTHER" id="PTHR43591">
    <property type="entry name" value="METHYLTRANSFERASE"/>
    <property type="match status" value="1"/>
</dbReference>
<dbReference type="Proteomes" id="UP000266841">
    <property type="component" value="Unassembled WGS sequence"/>
</dbReference>
<evidence type="ECO:0000256" key="3">
    <source>
        <dbReference type="ARBA" id="ARBA00022691"/>
    </source>
</evidence>
<comment type="function">
    <text evidence="4">Methyltransferase required for the conversion of 2-polyprenyl-6-methoxy-1,4-benzoquinol (DDMQH2) to 2-polyprenyl-3-methyl-6-methoxy-1,4-benzoquinol (DMQH2).</text>
</comment>
<evidence type="ECO:0000256" key="2">
    <source>
        <dbReference type="ARBA" id="ARBA00022679"/>
    </source>
</evidence>
<feature type="region of interest" description="Disordered" evidence="5">
    <location>
        <begin position="80"/>
        <end position="116"/>
    </location>
</feature>
<feature type="compositionally biased region" description="Basic and acidic residues" evidence="5">
    <location>
        <begin position="95"/>
        <end position="112"/>
    </location>
</feature>
<accession>K0QZ61</accession>
<dbReference type="GO" id="GO:0008425">
    <property type="term" value="F:2-methoxy-6-polyprenyl-1,4-benzoquinol methyltransferase activity"/>
    <property type="evidence" value="ECO:0007669"/>
    <property type="project" value="UniProtKB-UniRule"/>
</dbReference>
<evidence type="ECO:0000256" key="5">
    <source>
        <dbReference type="SAM" id="MobiDB-lite"/>
    </source>
</evidence>
<comment type="subcellular location">
    <subcellularLocation>
        <location evidence="4">Mitochondrion inner membrane</location>
        <topology evidence="4">Peripheral membrane protein</topology>
        <orientation evidence="4">Matrix side</orientation>
    </subcellularLocation>
</comment>
<keyword evidence="4" id="KW-0831">Ubiquinone biosynthesis</keyword>
<keyword evidence="2 4" id="KW-0808">Transferase</keyword>
<keyword evidence="3 4" id="KW-0949">S-adenosyl-L-methionine</keyword>
<dbReference type="EMBL" id="AGNL01049814">
    <property type="protein sequence ID" value="EJK44345.1"/>
    <property type="molecule type" value="Genomic_DNA"/>
</dbReference>
<dbReference type="InterPro" id="IPR029063">
    <property type="entry name" value="SAM-dependent_MTases_sf"/>
</dbReference>
<dbReference type="GO" id="GO:0031314">
    <property type="term" value="C:extrinsic component of mitochondrial inner membrane"/>
    <property type="evidence" value="ECO:0007669"/>
    <property type="project" value="UniProtKB-UniRule"/>
</dbReference>
<dbReference type="GO" id="GO:0032259">
    <property type="term" value="P:methylation"/>
    <property type="evidence" value="ECO:0007669"/>
    <property type="project" value="UniProtKB-KW"/>
</dbReference>
<dbReference type="PROSITE" id="PS01184">
    <property type="entry name" value="UBIE_2"/>
    <property type="match status" value="1"/>
</dbReference>
<keyword evidence="4" id="KW-0999">Mitochondrion inner membrane</keyword>
<comment type="similarity">
    <text evidence="4">Belongs to the class I-like SAM-binding methyltransferase superfamily. MenG/UbiE family.</text>
</comment>
<dbReference type="SUPFAM" id="SSF53335">
    <property type="entry name" value="S-adenosyl-L-methionine-dependent methyltransferases"/>
    <property type="match status" value="1"/>
</dbReference>
<dbReference type="OrthoDB" id="6329284at2759"/>
<keyword evidence="7" id="KW-1185">Reference proteome</keyword>
<dbReference type="InterPro" id="IPR023576">
    <property type="entry name" value="UbiE/COQ5_MeTrFase_CS"/>
</dbReference>